<dbReference type="PANTHER" id="PTHR31585:SF0">
    <property type="entry name" value="FOLATE-BIOPTERIN TRANSPORTER 1, CHLOROPLASTIC"/>
    <property type="match status" value="1"/>
</dbReference>
<keyword evidence="4 7" id="KW-0812">Transmembrane</keyword>
<organism evidence="8 9">
    <name type="scientific">Gossypium tomentosum</name>
    <name type="common">Hawaiian cotton</name>
    <name type="synonym">Gossypium sandvicense</name>
    <dbReference type="NCBI Taxonomy" id="34277"/>
    <lineage>
        <taxon>Eukaryota</taxon>
        <taxon>Viridiplantae</taxon>
        <taxon>Streptophyta</taxon>
        <taxon>Embryophyta</taxon>
        <taxon>Tracheophyta</taxon>
        <taxon>Spermatophyta</taxon>
        <taxon>Magnoliopsida</taxon>
        <taxon>eudicotyledons</taxon>
        <taxon>Gunneridae</taxon>
        <taxon>Pentapetalae</taxon>
        <taxon>rosids</taxon>
        <taxon>malvids</taxon>
        <taxon>Malvales</taxon>
        <taxon>Malvaceae</taxon>
        <taxon>Malvoideae</taxon>
        <taxon>Gossypium</taxon>
    </lineage>
</organism>
<dbReference type="InterPro" id="IPR004324">
    <property type="entry name" value="FBT"/>
</dbReference>
<reference evidence="8 9" key="1">
    <citation type="submission" date="2019-07" db="EMBL/GenBank/DDBJ databases">
        <title>WGS assembly of Gossypium tomentosum.</title>
        <authorList>
            <person name="Chen Z.J."/>
            <person name="Sreedasyam A."/>
            <person name="Ando A."/>
            <person name="Song Q."/>
            <person name="De L."/>
            <person name="Hulse-Kemp A."/>
            <person name="Ding M."/>
            <person name="Ye W."/>
            <person name="Kirkbride R."/>
            <person name="Jenkins J."/>
            <person name="Plott C."/>
            <person name="Lovell J."/>
            <person name="Lin Y.-M."/>
            <person name="Vaughn R."/>
            <person name="Liu B."/>
            <person name="Li W."/>
            <person name="Simpson S."/>
            <person name="Scheffler B."/>
            <person name="Saski C."/>
            <person name="Grover C."/>
            <person name="Hu G."/>
            <person name="Conover J."/>
            <person name="Carlson J."/>
            <person name="Shu S."/>
            <person name="Boston L."/>
            <person name="Williams M."/>
            <person name="Peterson D."/>
            <person name="Mcgee K."/>
            <person name="Jones D."/>
            <person name="Wendel J."/>
            <person name="Stelly D."/>
            <person name="Grimwood J."/>
            <person name="Schmutz J."/>
        </authorList>
    </citation>
    <scope>NUCLEOTIDE SEQUENCE [LARGE SCALE GENOMIC DNA]</scope>
    <source>
        <strain evidence="8">7179.01</strain>
    </source>
</reference>
<dbReference type="SUPFAM" id="SSF103473">
    <property type="entry name" value="MFS general substrate transporter"/>
    <property type="match status" value="1"/>
</dbReference>
<evidence type="ECO:0008006" key="10">
    <source>
        <dbReference type="Google" id="ProtNLM"/>
    </source>
</evidence>
<evidence type="ECO:0000313" key="9">
    <source>
        <dbReference type="Proteomes" id="UP000322667"/>
    </source>
</evidence>
<protein>
    <recommendedName>
        <fullName evidence="10">Major facilitator superfamily (MFS) profile domain-containing protein</fullName>
    </recommendedName>
</protein>
<dbReference type="NCBIfam" id="TIGR00788">
    <property type="entry name" value="fbt"/>
    <property type="match status" value="1"/>
</dbReference>
<dbReference type="Pfam" id="PF03092">
    <property type="entry name" value="BT1"/>
    <property type="match status" value="1"/>
</dbReference>
<dbReference type="Gene3D" id="1.20.1250.20">
    <property type="entry name" value="MFS general substrate transporter like domains"/>
    <property type="match status" value="1"/>
</dbReference>
<proteinExistence type="inferred from homology"/>
<feature type="transmembrane region" description="Helical" evidence="7">
    <location>
        <begin position="131"/>
        <end position="150"/>
    </location>
</feature>
<evidence type="ECO:0000256" key="7">
    <source>
        <dbReference type="SAM" id="Phobius"/>
    </source>
</evidence>
<evidence type="ECO:0000256" key="2">
    <source>
        <dbReference type="ARBA" id="ARBA00007015"/>
    </source>
</evidence>
<feature type="transmembrane region" description="Helical" evidence="7">
    <location>
        <begin position="350"/>
        <end position="370"/>
    </location>
</feature>
<evidence type="ECO:0000256" key="6">
    <source>
        <dbReference type="ARBA" id="ARBA00023136"/>
    </source>
</evidence>
<dbReference type="EMBL" id="CM017618">
    <property type="protein sequence ID" value="TYI12107.1"/>
    <property type="molecule type" value="Genomic_DNA"/>
</dbReference>
<evidence type="ECO:0000256" key="5">
    <source>
        <dbReference type="ARBA" id="ARBA00022989"/>
    </source>
</evidence>
<evidence type="ECO:0000256" key="3">
    <source>
        <dbReference type="ARBA" id="ARBA00022448"/>
    </source>
</evidence>
<accession>A0A5D2P7E4</accession>
<feature type="transmembrane region" description="Helical" evidence="7">
    <location>
        <begin position="503"/>
        <end position="523"/>
    </location>
</feature>
<feature type="transmembrane region" description="Helical" evidence="7">
    <location>
        <begin position="65"/>
        <end position="88"/>
    </location>
</feature>
<evidence type="ECO:0000256" key="4">
    <source>
        <dbReference type="ARBA" id="ARBA00022692"/>
    </source>
</evidence>
<dbReference type="CDD" id="cd17484">
    <property type="entry name" value="MFS_FBT"/>
    <property type="match status" value="1"/>
</dbReference>
<comment type="subcellular location">
    <subcellularLocation>
        <location evidence="1">Membrane</location>
        <topology evidence="1">Multi-pass membrane protein</topology>
    </subcellularLocation>
</comment>
<evidence type="ECO:0000256" key="1">
    <source>
        <dbReference type="ARBA" id="ARBA00004141"/>
    </source>
</evidence>
<name>A0A5D2P7E4_GOSTO</name>
<keyword evidence="3" id="KW-0813">Transport</keyword>
<feature type="transmembrane region" description="Helical" evidence="7">
    <location>
        <begin position="382"/>
        <end position="406"/>
    </location>
</feature>
<keyword evidence="9" id="KW-1185">Reference proteome</keyword>
<feature type="transmembrane region" description="Helical" evidence="7">
    <location>
        <begin position="221"/>
        <end position="244"/>
    </location>
</feature>
<gene>
    <name evidence="8" type="ORF">ES332_A09G253200v1</name>
</gene>
<keyword evidence="5 7" id="KW-1133">Transmembrane helix</keyword>
<dbReference type="GO" id="GO:0016020">
    <property type="term" value="C:membrane"/>
    <property type="evidence" value="ECO:0007669"/>
    <property type="project" value="UniProtKB-SubCell"/>
</dbReference>
<dbReference type="Proteomes" id="UP000322667">
    <property type="component" value="Chromosome A09"/>
</dbReference>
<dbReference type="AlphaFoldDB" id="A0A5D2P7E4"/>
<dbReference type="InterPro" id="IPR036259">
    <property type="entry name" value="MFS_trans_sf"/>
</dbReference>
<dbReference type="PANTHER" id="PTHR31585">
    <property type="entry name" value="FOLATE-BIOPTERIN TRANSPORTER 1, CHLOROPLASTIC"/>
    <property type="match status" value="1"/>
</dbReference>
<sequence length="525" mass="57001">MSGVLPLSSREDEPFIGARNSAGNGDSLAIEMEQETSTSTSSGGSSRKKNSRLKCFGVDLSPDNVAVAMVYFVQGVLGLARLAVSFYLKDDLHLDPAETAVVTGFSALPWLVKPLYGFISDSIPLFGYRRRSYLVLSGLLGALSWSLMATFVDSKYGAACCILLGSFSVAFSDVVVDSMVVERARGESQSVSGSLQSLCWGSSAFGGIVSSYFSGSLVDAYGVRFVFGVTALLPLITSAVAVLVKEQRVIGQARGPNVPLGNSSFLKSSKENIIQLWTAVRQPNVFLPTVFIFLWQATPQSDSAMFFFTTNKLGFTPEFLGRVKLVTSVASLAGVGLYNGFLKNVPLRKIFLATTVTGTVLGMTQVFLVTGLNRQFGISDEWFAIGDSLILTVLSQASFMPVLVLAAKLCPEGMEATLFATLMSISNGGNVLDGLIGAALTQIFGVTKDKFDNLAALIMKRSTCFFKKKKILFGFMFKKNESIINFITYVYFLKYLKNFLKKICISIFSSVILCFFFQSKIYFTS</sequence>
<dbReference type="FunFam" id="1.20.1250.20:FF:000418">
    <property type="entry name" value="Folate-biopterin transporter 1, chloroplastic isoform A"/>
    <property type="match status" value="1"/>
</dbReference>
<comment type="similarity">
    <text evidence="2">Belongs to the major facilitator superfamily. Folate-biopterin transporter (TC 2.A.71) family.</text>
</comment>
<dbReference type="InterPro" id="IPR039309">
    <property type="entry name" value="BT1"/>
</dbReference>
<evidence type="ECO:0000313" key="8">
    <source>
        <dbReference type="EMBL" id="TYI12107.1"/>
    </source>
</evidence>
<keyword evidence="6 7" id="KW-0472">Membrane</keyword>